<dbReference type="SUPFAM" id="SSF52096">
    <property type="entry name" value="ClpP/crotonase"/>
    <property type="match status" value="2"/>
</dbReference>
<dbReference type="Proteomes" id="UP001601992">
    <property type="component" value="Unassembled WGS sequence"/>
</dbReference>
<protein>
    <submittedName>
        <fullName evidence="4">Acyl-CoA carboxylase subunit beta</fullName>
        <ecNumber evidence="4">6.-.-.-</ecNumber>
    </submittedName>
</protein>
<dbReference type="RefSeq" id="WP_387406538.1">
    <property type="nucleotide sequence ID" value="NZ_JBIAQY010000021.1"/>
</dbReference>
<dbReference type="Pfam" id="PF01039">
    <property type="entry name" value="Carboxyl_trans"/>
    <property type="match status" value="1"/>
</dbReference>
<evidence type="ECO:0000313" key="4">
    <source>
        <dbReference type="EMBL" id="MFF3573762.1"/>
    </source>
</evidence>
<dbReference type="Gene3D" id="3.90.226.10">
    <property type="entry name" value="2-enoyl-CoA Hydratase, Chain A, domain 1"/>
    <property type="match status" value="2"/>
</dbReference>
<reference evidence="4 5" key="1">
    <citation type="submission" date="2024-10" db="EMBL/GenBank/DDBJ databases">
        <title>The Natural Products Discovery Center: Release of the First 8490 Sequenced Strains for Exploring Actinobacteria Biosynthetic Diversity.</title>
        <authorList>
            <person name="Kalkreuter E."/>
            <person name="Kautsar S.A."/>
            <person name="Yang D."/>
            <person name="Bader C.D."/>
            <person name="Teijaro C.N."/>
            <person name="Fluegel L."/>
            <person name="Davis C.M."/>
            <person name="Simpson J.R."/>
            <person name="Lauterbach L."/>
            <person name="Steele A.D."/>
            <person name="Gui C."/>
            <person name="Meng S."/>
            <person name="Li G."/>
            <person name="Viehrig K."/>
            <person name="Ye F."/>
            <person name="Su P."/>
            <person name="Kiefer A.F."/>
            <person name="Nichols A."/>
            <person name="Cepeda A.J."/>
            <person name="Yan W."/>
            <person name="Fan B."/>
            <person name="Jiang Y."/>
            <person name="Adhikari A."/>
            <person name="Zheng C.-J."/>
            <person name="Schuster L."/>
            <person name="Cowan T.M."/>
            <person name="Smanski M.J."/>
            <person name="Chevrette M.G."/>
            <person name="De Carvalho L.P.S."/>
            <person name="Shen B."/>
        </authorList>
    </citation>
    <scope>NUCLEOTIDE SEQUENCE [LARGE SCALE GENOMIC DNA]</scope>
    <source>
        <strain evidence="4 5">NPDC002593</strain>
    </source>
</reference>
<dbReference type="InterPro" id="IPR045190">
    <property type="entry name" value="MCCB/AccD1-like"/>
</dbReference>
<dbReference type="PANTHER" id="PTHR22855:SF13">
    <property type="entry name" value="METHYLCROTONOYL-COA CARBOXYLASE BETA CHAIN, MITOCHONDRIAL"/>
    <property type="match status" value="1"/>
</dbReference>
<feature type="domain" description="CoA carboxyltransferase N-terminal" evidence="2">
    <location>
        <begin position="1"/>
        <end position="247"/>
    </location>
</feature>
<evidence type="ECO:0000256" key="1">
    <source>
        <dbReference type="ARBA" id="ARBA00006102"/>
    </source>
</evidence>
<sequence>MTDRNPLADAIDTALTGNDSERWPEKIPVRDRIALLLDPGSWVEDGLLANALTDGMPADGVLTGLGTVDGRPVAVIAHDFAVKAGSWGELTVEKQIRILERADRDLLPVFYLVDSAGGRLTDQFGFFHGSRGASRIFQLQVALSGRVPQICCLHGPSAAGGAYMPAFTDWVGMVNGNASMYLASPRVAEKVTGEKTTLEEMGGAMMHATVSGCGDEVFDSDWEAIAAARHLLSYLPDDWRSAPAAAEPRLPRRSDWPADVIPSTGGYDVRDVIDRVVDADSFFEIKARWAMEMVVGLARLNGSVVGIVANQPSVRSGAIFVDSADKAARFISMCDAYNIPLLFLQDVPGFMVGVAIERQGIIRHGAKLVTAMASAEVPKITVILRKAYAAGYYAMCAPGFEPRATLALPGAAIAPMSPEASTNAIYAKKIDAIDDPVEREQFVADKIAEQAADADLLNVASRLIVDAVVQPGDLREEIVKRFRSARGWSRSGNRRNHVISPV</sequence>
<evidence type="ECO:0000259" key="3">
    <source>
        <dbReference type="PROSITE" id="PS50989"/>
    </source>
</evidence>
<dbReference type="PROSITE" id="PS50980">
    <property type="entry name" value="COA_CT_NTER"/>
    <property type="match status" value="1"/>
</dbReference>
<dbReference type="PROSITE" id="PS50989">
    <property type="entry name" value="COA_CT_CTER"/>
    <property type="match status" value="1"/>
</dbReference>
<dbReference type="InterPro" id="IPR011763">
    <property type="entry name" value="COA_CT_C"/>
</dbReference>
<dbReference type="EC" id="6.-.-.-" evidence="4"/>
<comment type="caution">
    <text evidence="4">The sequence shown here is derived from an EMBL/GenBank/DDBJ whole genome shotgun (WGS) entry which is preliminary data.</text>
</comment>
<dbReference type="PANTHER" id="PTHR22855">
    <property type="entry name" value="ACETYL, PROPIONYL, PYRUVATE, AND GLUTACONYL CARBOXYLASE-RELATED"/>
    <property type="match status" value="1"/>
</dbReference>
<dbReference type="EMBL" id="JBIAQY010000021">
    <property type="protein sequence ID" value="MFF3573762.1"/>
    <property type="molecule type" value="Genomic_DNA"/>
</dbReference>
<gene>
    <name evidence="4" type="ORF">ACFYXQ_39000</name>
</gene>
<dbReference type="InterPro" id="IPR034733">
    <property type="entry name" value="AcCoA_carboxyl_beta"/>
</dbReference>
<name>A0ABW6SC06_9NOCA</name>
<keyword evidence="4" id="KW-0436">Ligase</keyword>
<keyword evidence="5" id="KW-1185">Reference proteome</keyword>
<dbReference type="InterPro" id="IPR029045">
    <property type="entry name" value="ClpP/crotonase-like_dom_sf"/>
</dbReference>
<dbReference type="InterPro" id="IPR011762">
    <property type="entry name" value="COA_CT_N"/>
</dbReference>
<comment type="similarity">
    <text evidence="1">Belongs to the AccD/PCCB family.</text>
</comment>
<proteinExistence type="inferred from homology"/>
<evidence type="ECO:0000259" key="2">
    <source>
        <dbReference type="PROSITE" id="PS50980"/>
    </source>
</evidence>
<accession>A0ABW6SC06</accession>
<evidence type="ECO:0000313" key="5">
    <source>
        <dbReference type="Proteomes" id="UP001601992"/>
    </source>
</evidence>
<organism evidence="4 5">
    <name type="scientific">Nocardia jiangxiensis</name>
    <dbReference type="NCBI Taxonomy" id="282685"/>
    <lineage>
        <taxon>Bacteria</taxon>
        <taxon>Bacillati</taxon>
        <taxon>Actinomycetota</taxon>
        <taxon>Actinomycetes</taxon>
        <taxon>Mycobacteriales</taxon>
        <taxon>Nocardiaceae</taxon>
        <taxon>Nocardia</taxon>
    </lineage>
</organism>
<dbReference type="GO" id="GO:0016874">
    <property type="term" value="F:ligase activity"/>
    <property type="evidence" value="ECO:0007669"/>
    <property type="project" value="UniProtKB-KW"/>
</dbReference>
<feature type="domain" description="CoA carboxyltransferase C-terminal" evidence="3">
    <location>
        <begin position="253"/>
        <end position="484"/>
    </location>
</feature>